<sequence>MIGCAACDHLKRGHISSWNLGVQSRLPITDVMTLYLG</sequence>
<dbReference type="Proteomes" id="UP000017981">
    <property type="component" value="Unassembled WGS sequence"/>
</dbReference>
<dbReference type="AlphaFoldDB" id="T2IUU7"/>
<reference evidence="1 2" key="1">
    <citation type="submission" date="2013-01" db="EMBL/GenBank/DDBJ databases">
        <authorList>
            <person name="Bench S."/>
        </authorList>
    </citation>
    <scope>NUCLEOTIDE SEQUENCE [LARGE SCALE GENOMIC DNA]</scope>
    <source>
        <strain evidence="1 2">WH 0005</strain>
    </source>
</reference>
<proteinExistence type="predicted"/>
<comment type="caution">
    <text evidence="1">The sequence shown here is derived from an EMBL/GenBank/DDBJ whole genome shotgun (WGS) entry which is preliminary data.</text>
</comment>
<evidence type="ECO:0000313" key="2">
    <source>
        <dbReference type="Proteomes" id="UP000017981"/>
    </source>
</evidence>
<organism evidence="1 2">
    <name type="scientific">Crocosphaera watsonii WH 0005</name>
    <dbReference type="NCBI Taxonomy" id="423472"/>
    <lineage>
        <taxon>Bacteria</taxon>
        <taxon>Bacillati</taxon>
        <taxon>Cyanobacteriota</taxon>
        <taxon>Cyanophyceae</taxon>
        <taxon>Oscillatoriophycideae</taxon>
        <taxon>Chroococcales</taxon>
        <taxon>Aphanothecaceae</taxon>
        <taxon>Crocosphaera</taxon>
    </lineage>
</organism>
<gene>
    <name evidence="1" type="ORF">CWATWH0005_4100</name>
</gene>
<name>T2IUU7_CROWT</name>
<protein>
    <submittedName>
        <fullName evidence="1">YgjD/Kae1/Qri7 family, required for threonylcarbamoyladenosine (T(6)A) formation in tRNA</fullName>
    </submittedName>
</protein>
<reference evidence="1 2" key="2">
    <citation type="submission" date="2013-09" db="EMBL/GenBank/DDBJ databases">
        <title>Whole genome comparison of six Crocosphaera watsonii strains with differing phenotypes.</title>
        <authorList>
            <person name="Bench S.R."/>
            <person name="Heller P."/>
            <person name="Frank I."/>
            <person name="Arciniega M."/>
            <person name="Shilova I.N."/>
            <person name="Zehr J.P."/>
        </authorList>
    </citation>
    <scope>NUCLEOTIDE SEQUENCE [LARGE SCALE GENOMIC DNA]</scope>
    <source>
        <strain evidence="1 2">WH 0005</strain>
    </source>
</reference>
<accession>T2IUU7</accession>
<evidence type="ECO:0000313" key="1">
    <source>
        <dbReference type="EMBL" id="CCQ56798.1"/>
    </source>
</evidence>
<dbReference type="EMBL" id="CAQL01000698">
    <property type="protein sequence ID" value="CCQ56798.1"/>
    <property type="molecule type" value="Genomic_DNA"/>
</dbReference>